<dbReference type="CDD" id="cd02440">
    <property type="entry name" value="AdoMet_MTases"/>
    <property type="match status" value="1"/>
</dbReference>
<dbReference type="Gene3D" id="3.40.50.150">
    <property type="entry name" value="Vaccinia Virus protein VP39"/>
    <property type="match status" value="1"/>
</dbReference>
<feature type="compositionally biased region" description="Basic and acidic residues" evidence="1">
    <location>
        <begin position="14"/>
        <end position="23"/>
    </location>
</feature>
<comment type="caution">
    <text evidence="2">The sequence shown here is derived from an EMBL/GenBank/DDBJ whole genome shotgun (WGS) entry which is preliminary data.</text>
</comment>
<dbReference type="RefSeq" id="WP_150945660.1">
    <property type="nucleotide sequence ID" value="NZ_VZRB01000004.1"/>
</dbReference>
<accession>A0A6H9V2C7</accession>
<dbReference type="AlphaFoldDB" id="A0A6H9V2C7"/>
<organism evidence="2 3">
    <name type="scientific">Streptomyces luteolifulvus</name>
    <dbReference type="NCBI Taxonomy" id="2615112"/>
    <lineage>
        <taxon>Bacteria</taxon>
        <taxon>Bacillati</taxon>
        <taxon>Actinomycetota</taxon>
        <taxon>Actinomycetes</taxon>
        <taxon>Kitasatosporales</taxon>
        <taxon>Streptomycetaceae</taxon>
        <taxon>Streptomyces</taxon>
    </lineage>
</organism>
<dbReference type="GO" id="GO:0032259">
    <property type="term" value="P:methylation"/>
    <property type="evidence" value="ECO:0007669"/>
    <property type="project" value="UniProtKB-KW"/>
</dbReference>
<keyword evidence="3" id="KW-1185">Reference proteome</keyword>
<dbReference type="Pfam" id="PF13489">
    <property type="entry name" value="Methyltransf_23"/>
    <property type="match status" value="1"/>
</dbReference>
<dbReference type="GO" id="GO:0008168">
    <property type="term" value="F:methyltransferase activity"/>
    <property type="evidence" value="ECO:0007669"/>
    <property type="project" value="UniProtKB-KW"/>
</dbReference>
<feature type="region of interest" description="Disordered" evidence="1">
    <location>
        <begin position="1"/>
        <end position="23"/>
    </location>
</feature>
<dbReference type="SUPFAM" id="SSF53335">
    <property type="entry name" value="S-adenosyl-L-methionine-dependent methyltransferases"/>
    <property type="match status" value="1"/>
</dbReference>
<feature type="region of interest" description="Disordered" evidence="1">
    <location>
        <begin position="58"/>
        <end position="81"/>
    </location>
</feature>
<evidence type="ECO:0000256" key="1">
    <source>
        <dbReference type="SAM" id="MobiDB-lite"/>
    </source>
</evidence>
<keyword evidence="2" id="KW-0489">Methyltransferase</keyword>
<dbReference type="EMBL" id="VZRB01000004">
    <property type="protein sequence ID" value="KAB1148562.1"/>
    <property type="molecule type" value="Genomic_DNA"/>
</dbReference>
<evidence type="ECO:0000313" key="2">
    <source>
        <dbReference type="EMBL" id="KAB1148562.1"/>
    </source>
</evidence>
<dbReference type="Proteomes" id="UP000442707">
    <property type="component" value="Unassembled WGS sequence"/>
</dbReference>
<reference evidence="2 3" key="1">
    <citation type="submission" date="2019-09" db="EMBL/GenBank/DDBJ databases">
        <title>Screening of Novel Bioactive Compounds from Soil-Associated.</title>
        <authorList>
            <person name="Zhao S."/>
        </authorList>
    </citation>
    <scope>NUCLEOTIDE SEQUENCE [LARGE SCALE GENOMIC DNA]</scope>
    <source>
        <strain evidence="2 3">HIT-DPA4</strain>
    </source>
</reference>
<protein>
    <submittedName>
        <fullName evidence="2">Class I SAM-dependent methyltransferase</fullName>
    </submittedName>
</protein>
<dbReference type="InterPro" id="IPR029063">
    <property type="entry name" value="SAM-dependent_MTases_sf"/>
</dbReference>
<evidence type="ECO:0000313" key="3">
    <source>
        <dbReference type="Proteomes" id="UP000442707"/>
    </source>
</evidence>
<proteinExistence type="predicted"/>
<keyword evidence="2" id="KW-0808">Transferase</keyword>
<gene>
    <name evidence="2" type="ORF">F7R91_07055</name>
</gene>
<sequence length="274" mass="30450">MSAPQEPTALSARPVHEPRRDDCPWCGSRDLRPRQAGPCAVDECRDCSHLFQNPRLTATGPALRRRDTGDGRGTSRRHRRTARAMLPFPEPEAWLDVGTGHAHFPQTAKEFFPYSSFDGLDPTPRVEQARAAGRVERAYVGRLTNPQLTAHLRARYDVVSMVHHLQRVPDPREELRAALTALRSGGHLLLELLDPHCAFATLLGGWWLRRTQPGELHLMPPDNLRTELESQGCTIIPAGTADRVPPAAALQLSRARLPDTYRIIARKGEPASSA</sequence>
<name>A0A6H9V2C7_9ACTN</name>